<gene>
    <name evidence="6" type="ORF">KCV03_g7917</name>
</gene>
<feature type="domain" description="Nephrocystin 3-like N-terminal" evidence="5">
    <location>
        <begin position="401"/>
        <end position="561"/>
    </location>
</feature>
<protein>
    <submittedName>
        <fullName evidence="6">Purine and uridine phosphorylase</fullName>
    </submittedName>
</protein>
<dbReference type="Gene3D" id="3.40.50.300">
    <property type="entry name" value="P-loop containing nucleotide triphosphate hydrolases"/>
    <property type="match status" value="1"/>
</dbReference>
<dbReference type="PROSITE" id="PS50297">
    <property type="entry name" value="ANK_REP_REGION"/>
    <property type="match status" value="9"/>
</dbReference>
<feature type="repeat" description="ANK" evidence="2">
    <location>
        <begin position="887"/>
        <end position="919"/>
    </location>
</feature>
<dbReference type="AlphaFoldDB" id="A0A9P8K5U0"/>
<dbReference type="SUPFAM" id="SSF52540">
    <property type="entry name" value="P-loop containing nucleoside triphosphate hydrolases"/>
    <property type="match status" value="1"/>
</dbReference>
<dbReference type="Pfam" id="PF12796">
    <property type="entry name" value="Ank_2"/>
    <property type="match status" value="4"/>
</dbReference>
<dbReference type="SUPFAM" id="SSF48403">
    <property type="entry name" value="Ankyrin repeat"/>
    <property type="match status" value="2"/>
</dbReference>
<keyword evidence="1" id="KW-0677">Repeat</keyword>
<dbReference type="GO" id="GO:0009116">
    <property type="term" value="P:nucleoside metabolic process"/>
    <property type="evidence" value="ECO:0007669"/>
    <property type="project" value="InterPro"/>
</dbReference>
<dbReference type="Pfam" id="PF01048">
    <property type="entry name" value="PNP_UDP_1"/>
    <property type="match status" value="1"/>
</dbReference>
<dbReference type="InterPro" id="IPR000845">
    <property type="entry name" value="Nucleoside_phosphorylase_d"/>
</dbReference>
<evidence type="ECO:0000256" key="1">
    <source>
        <dbReference type="ARBA" id="ARBA00022737"/>
    </source>
</evidence>
<feature type="non-terminal residue" evidence="6">
    <location>
        <position position="1149"/>
    </location>
</feature>
<feature type="compositionally biased region" description="Basic and acidic residues" evidence="3">
    <location>
        <begin position="1097"/>
        <end position="1112"/>
    </location>
</feature>
<sequence>MGKHKALDSGELYTVGWIAALSKEMTAALAMLDERHDKPKDFVKPSSDTNAYRWGRIGDHNVVIASLAAGVYGTTSAATTAIHMLSSFPSIKVGLMVGIGAGIPGPNHDIRLGDVVVSQPHGQTGGVIQYDLGKSRVRTEQGNTVHTFERVGFLKPPPEALLKALSLLKAEVRLDGSSVPHFLEDMLERHPSLAQSGSDGPGYIYQGAEHDRLFEASYLHTSDIGCSGCDPARTISRRARSNPSEPKVHYGVIASGNELVKDAAERDAILKDNGGDCICLEMEAAGLMNSFPCLVIRGICDYADSHKNDDWQEYAAATAAAYAKEFLGFVDNGDLARTSKASEILKEISQDTRETNTTVKITQEAVQELRDDRDQKEFRKWLAAPDPSVNLMNALEKRHEDTGLWFIHGEAFERWKEQPNSFLWLHGIPGCGKTVLSSTIIEHMKGNIEPDQPLLYFYFDFSDTNKQTLENMLRSLVNQLYQEQPKTRHHLDQIWKSHKGSNQQLSKPSWIAVLLAMLSDVDKVSIVLDALDESATRSEVIAWLKSILEFESICRILVTARREEDIEMAFRHWTQPQNWISIRENDIDGDIRAYVSHTVRNSNELDRWQSRPDVQDEIESKLVEKADGMFRWVACQIEALEDCLDLPSLHSGGLILVVKDLLERRTRLTQVNAPASSFNLGRPLEEASKGGYDEIVSLLLNRGADVNAGDGAALQKASAHGHIGTVQLLLERGADVNARNDAALSSASYYGRDKVVQLLLDRGADANARYCNALHWASTHGHVTVVQLLLGAGVDVNAHDGGALSGASTHGHVAVVQLLLDAGANVNAQDGGALRGASTYGHDATVQLLLDRGADVNARDGVALQRASGHNYATIVQLLLNKGANAGRGAALYSASRRGGLTIVRLLLDKGADINSRGEDGLTSLTMALMKGHYTVAQLLLDRGASLDPEDFLYHFNTNVEKLEICMPILLPHVTTGIASKPIEDGANLLHYAASWGVKAVVQKCLDLGVNVHVQDHQGMTALHYAAENGILAIVKSLVCAGSDVNALDKDGRTPLAWAQDDSPSKPRESEKRRPCLDVVQYLSERTQGAPITSRQICERARSPDDDPELKSRPQPRGTMDRRSEDNVKAVGIDVDITTGLEIEVMERS</sequence>
<organism evidence="6 7">
    <name type="scientific">Aureobasidium melanogenum</name>
    <name type="common">Aureobasidium pullulans var. melanogenum</name>
    <dbReference type="NCBI Taxonomy" id="46634"/>
    <lineage>
        <taxon>Eukaryota</taxon>
        <taxon>Fungi</taxon>
        <taxon>Dikarya</taxon>
        <taxon>Ascomycota</taxon>
        <taxon>Pezizomycotina</taxon>
        <taxon>Dothideomycetes</taxon>
        <taxon>Dothideomycetidae</taxon>
        <taxon>Dothideales</taxon>
        <taxon>Saccotheciaceae</taxon>
        <taxon>Aureobasidium</taxon>
    </lineage>
</organism>
<accession>A0A9P8K5U0</accession>
<keyword evidence="2" id="KW-0040">ANK repeat</keyword>
<feature type="repeat" description="ANK" evidence="2">
    <location>
        <begin position="709"/>
        <end position="741"/>
    </location>
</feature>
<feature type="region of interest" description="Disordered" evidence="3">
    <location>
        <begin position="1054"/>
        <end position="1074"/>
    </location>
</feature>
<dbReference type="PANTHER" id="PTHR46082">
    <property type="entry name" value="ATP/GTP-BINDING PROTEIN-RELATED"/>
    <property type="match status" value="1"/>
</dbReference>
<dbReference type="InterPro" id="IPR035994">
    <property type="entry name" value="Nucleoside_phosphorylase_sf"/>
</dbReference>
<feature type="repeat" description="ANK" evidence="2">
    <location>
        <begin position="985"/>
        <end position="1017"/>
    </location>
</feature>
<reference evidence="6" key="1">
    <citation type="journal article" date="2021" name="J Fungi (Basel)">
        <title>Virulence traits and population genomics of the black yeast Aureobasidium melanogenum.</title>
        <authorList>
            <person name="Cernosa A."/>
            <person name="Sun X."/>
            <person name="Gostincar C."/>
            <person name="Fang C."/>
            <person name="Gunde-Cimerman N."/>
            <person name="Song Z."/>
        </authorList>
    </citation>
    <scope>NUCLEOTIDE SEQUENCE</scope>
    <source>
        <strain evidence="6">EXF-8016</strain>
    </source>
</reference>
<dbReference type="InterPro" id="IPR053137">
    <property type="entry name" value="NLR-like"/>
</dbReference>
<dbReference type="Gene3D" id="3.40.50.1580">
    <property type="entry name" value="Nucleoside phosphorylase domain"/>
    <property type="match status" value="1"/>
</dbReference>
<evidence type="ECO:0000313" key="6">
    <source>
        <dbReference type="EMBL" id="KAH0215659.1"/>
    </source>
</evidence>
<dbReference type="InterPro" id="IPR002110">
    <property type="entry name" value="Ankyrin_rpt"/>
</dbReference>
<dbReference type="SMART" id="SM00248">
    <property type="entry name" value="ANK"/>
    <property type="match status" value="10"/>
</dbReference>
<dbReference type="Proteomes" id="UP000767238">
    <property type="component" value="Unassembled WGS sequence"/>
</dbReference>
<dbReference type="OrthoDB" id="1577640at2759"/>
<dbReference type="EMBL" id="JAHFYH010000070">
    <property type="protein sequence ID" value="KAH0215659.1"/>
    <property type="molecule type" value="Genomic_DNA"/>
</dbReference>
<evidence type="ECO:0000256" key="3">
    <source>
        <dbReference type="SAM" id="MobiDB-lite"/>
    </source>
</evidence>
<dbReference type="InterPro" id="IPR036770">
    <property type="entry name" value="Ankyrin_rpt-contain_sf"/>
</dbReference>
<dbReference type="Pfam" id="PF24883">
    <property type="entry name" value="NPHP3_N"/>
    <property type="match status" value="1"/>
</dbReference>
<dbReference type="PROSITE" id="PS50088">
    <property type="entry name" value="ANK_REPEAT"/>
    <property type="match status" value="10"/>
</dbReference>
<name>A0A9P8K5U0_AURME</name>
<feature type="repeat" description="ANK" evidence="2">
    <location>
        <begin position="920"/>
        <end position="952"/>
    </location>
</feature>
<feature type="repeat" description="ANK" evidence="2">
    <location>
        <begin position="799"/>
        <end position="831"/>
    </location>
</feature>
<proteinExistence type="predicted"/>
<evidence type="ECO:0000259" key="5">
    <source>
        <dbReference type="Pfam" id="PF24883"/>
    </source>
</evidence>
<feature type="region of interest" description="Disordered" evidence="3">
    <location>
        <begin position="1090"/>
        <end position="1131"/>
    </location>
</feature>
<dbReference type="InterPro" id="IPR056884">
    <property type="entry name" value="NPHP3-like_N"/>
</dbReference>
<dbReference type="Gene3D" id="1.25.40.20">
    <property type="entry name" value="Ankyrin repeat-containing domain"/>
    <property type="match status" value="5"/>
</dbReference>
<feature type="repeat" description="ANK" evidence="2">
    <location>
        <begin position="679"/>
        <end position="711"/>
    </location>
</feature>
<evidence type="ECO:0000256" key="2">
    <source>
        <dbReference type="PROSITE-ProRule" id="PRU00023"/>
    </source>
</evidence>
<evidence type="ECO:0000259" key="4">
    <source>
        <dbReference type="Pfam" id="PF01048"/>
    </source>
</evidence>
<feature type="repeat" description="ANK" evidence="2">
    <location>
        <begin position="769"/>
        <end position="801"/>
    </location>
</feature>
<dbReference type="GO" id="GO:0003824">
    <property type="term" value="F:catalytic activity"/>
    <property type="evidence" value="ECO:0007669"/>
    <property type="project" value="InterPro"/>
</dbReference>
<evidence type="ECO:0000313" key="7">
    <source>
        <dbReference type="Proteomes" id="UP000767238"/>
    </source>
</evidence>
<feature type="compositionally biased region" description="Basic and acidic residues" evidence="3">
    <location>
        <begin position="1063"/>
        <end position="1074"/>
    </location>
</feature>
<feature type="repeat" description="ANK" evidence="2">
    <location>
        <begin position="1018"/>
        <end position="1050"/>
    </location>
</feature>
<dbReference type="PANTHER" id="PTHR46082:SF11">
    <property type="entry name" value="AAA+ ATPASE DOMAIN-CONTAINING PROTEIN-RELATED"/>
    <property type="match status" value="1"/>
</dbReference>
<dbReference type="InterPro" id="IPR027417">
    <property type="entry name" value="P-loop_NTPase"/>
</dbReference>
<reference evidence="6" key="2">
    <citation type="submission" date="2021-08" db="EMBL/GenBank/DDBJ databases">
        <authorList>
            <person name="Gostincar C."/>
            <person name="Sun X."/>
            <person name="Song Z."/>
            <person name="Gunde-Cimerman N."/>
        </authorList>
    </citation>
    <scope>NUCLEOTIDE SEQUENCE</scope>
    <source>
        <strain evidence="6">EXF-8016</strain>
    </source>
</reference>
<feature type="compositionally biased region" description="Basic and acidic residues" evidence="3">
    <location>
        <begin position="1119"/>
        <end position="1128"/>
    </location>
</feature>
<feature type="repeat" description="ANK" evidence="2">
    <location>
        <begin position="739"/>
        <end position="771"/>
    </location>
</feature>
<comment type="caution">
    <text evidence="6">The sequence shown here is derived from an EMBL/GenBank/DDBJ whole genome shotgun (WGS) entry which is preliminary data.</text>
</comment>
<feature type="repeat" description="ANK" evidence="2">
    <location>
        <begin position="829"/>
        <end position="861"/>
    </location>
</feature>
<feature type="domain" description="Nucleoside phosphorylase" evidence="4">
    <location>
        <begin position="239"/>
        <end position="325"/>
    </location>
</feature>
<dbReference type="SUPFAM" id="SSF53167">
    <property type="entry name" value="Purine and uridine phosphorylases"/>
    <property type="match status" value="1"/>
</dbReference>